<name>A0A2S0L2R4_9FIRM</name>
<reference evidence="2" key="1">
    <citation type="submission" date="2018-02" db="EMBL/GenBank/DDBJ databases">
        <authorList>
            <person name="Holder M.E."/>
            <person name="Ajami N.J."/>
            <person name="Petrosino J.F."/>
        </authorList>
    </citation>
    <scope>NUCLEOTIDE SEQUENCE [LARGE SCALE GENOMIC DNA]</scope>
    <source>
        <strain evidence="2">CCUG 47132</strain>
    </source>
</reference>
<dbReference type="SUPFAM" id="SSF52540">
    <property type="entry name" value="P-loop containing nucleoside triphosphate hydrolases"/>
    <property type="match status" value="1"/>
</dbReference>
<dbReference type="Pfam" id="PF01656">
    <property type="entry name" value="CbiA"/>
    <property type="match status" value="1"/>
</dbReference>
<dbReference type="InterPro" id="IPR027417">
    <property type="entry name" value="P-loop_NTPase"/>
</dbReference>
<dbReference type="Proteomes" id="UP000237883">
    <property type="component" value="Chromosome"/>
</dbReference>
<organism evidence="1 2">
    <name type="scientific">Mogibacterium diversum</name>
    <dbReference type="NCBI Taxonomy" id="114527"/>
    <lineage>
        <taxon>Bacteria</taxon>
        <taxon>Bacillati</taxon>
        <taxon>Bacillota</taxon>
        <taxon>Clostridia</taxon>
        <taxon>Peptostreptococcales</taxon>
        <taxon>Anaerovoracaceae</taxon>
        <taxon>Mogibacterium</taxon>
    </lineage>
</organism>
<sequence>MSIFYEMDKDFGDLLKEKKNFLFIGEAGSGKSEIVLNVAAKLAEQTGAKVQVFDMDQSKPLYRSRDMKDAFAQKGVEINYQLQFLDAPTVVGGVAESLMNKDVYTVLDIGGGHNASRVVGVYAHLLKDDDTVPVYVINPYRPWTKSLKAIDETMSDIVTAARLNRIYILGNPNLGYQTSAEEFMEGLARLDEMLGGIVTVGSFVVRDEIFDEVKNMTDRHLFPIELFLTYSWVDR</sequence>
<evidence type="ECO:0000313" key="1">
    <source>
        <dbReference type="EMBL" id="AVM47514.1"/>
    </source>
</evidence>
<evidence type="ECO:0000313" key="2">
    <source>
        <dbReference type="Proteomes" id="UP000237883"/>
    </source>
</evidence>
<dbReference type="GeneID" id="78390824"/>
<dbReference type="Gene3D" id="3.40.50.300">
    <property type="entry name" value="P-loop containing nucleotide triphosphate hydrolases"/>
    <property type="match status" value="1"/>
</dbReference>
<dbReference type="AlphaFoldDB" id="A0A2S0L2R4"/>
<dbReference type="RefSeq" id="WP_106056361.1">
    <property type="nucleotide sequence ID" value="NZ_CAURSC010000001.1"/>
</dbReference>
<accession>A0A2S0L2R4</accession>
<proteinExistence type="predicted"/>
<keyword evidence="2" id="KW-1185">Reference proteome</keyword>
<dbReference type="KEGG" id="mdv:C5Q96_00985"/>
<dbReference type="OrthoDB" id="9779501at2"/>
<gene>
    <name evidence="1" type="ORF">C5Q96_00985</name>
</gene>
<protein>
    <submittedName>
        <fullName evidence="1">Uncharacterized protein</fullName>
    </submittedName>
</protein>
<dbReference type="InterPro" id="IPR002586">
    <property type="entry name" value="CobQ/CobB/MinD/ParA_Nub-bd_dom"/>
</dbReference>
<dbReference type="EMBL" id="CP027228">
    <property type="protein sequence ID" value="AVM47514.1"/>
    <property type="molecule type" value="Genomic_DNA"/>
</dbReference>